<dbReference type="InterPro" id="IPR029017">
    <property type="entry name" value="Enolase-like_N"/>
</dbReference>
<dbReference type="GO" id="GO:0009234">
    <property type="term" value="P:menaquinone biosynthetic process"/>
    <property type="evidence" value="ECO:0007669"/>
    <property type="project" value="UniProtKB-UniRule"/>
</dbReference>
<evidence type="ECO:0000259" key="7">
    <source>
        <dbReference type="SMART" id="SM00922"/>
    </source>
</evidence>
<dbReference type="Pfam" id="PF13378">
    <property type="entry name" value="MR_MLE_C"/>
    <property type="match status" value="1"/>
</dbReference>
<dbReference type="InterPro" id="IPR013342">
    <property type="entry name" value="Mandelate_racemase_C"/>
</dbReference>
<dbReference type="CDD" id="cd03317">
    <property type="entry name" value="NAAAR"/>
    <property type="match status" value="1"/>
</dbReference>
<dbReference type="EMBL" id="VBAP01000005">
    <property type="protein sequence ID" value="TMI77196.1"/>
    <property type="molecule type" value="Genomic_DNA"/>
</dbReference>
<dbReference type="Gene3D" id="3.20.20.120">
    <property type="entry name" value="Enolase-like C-terminal domain"/>
    <property type="match status" value="1"/>
</dbReference>
<comment type="cofactor">
    <cofactor evidence="1">
        <name>a divalent metal cation</name>
        <dbReference type="ChEBI" id="CHEBI:60240"/>
    </cofactor>
</comment>
<reference evidence="8 9" key="1">
    <citation type="journal article" date="2019" name="Nat. Microbiol.">
        <title>Mediterranean grassland soil C-N compound turnover is dependent on rainfall and depth, and is mediated by genomically divergent microorganisms.</title>
        <authorList>
            <person name="Diamond S."/>
            <person name="Andeer P.F."/>
            <person name="Li Z."/>
            <person name="Crits-Christoph A."/>
            <person name="Burstein D."/>
            <person name="Anantharaman K."/>
            <person name="Lane K.R."/>
            <person name="Thomas B.C."/>
            <person name="Pan C."/>
            <person name="Northen T.R."/>
            <person name="Banfield J.F."/>
        </authorList>
    </citation>
    <scope>NUCLEOTIDE SEQUENCE [LARGE SCALE GENOMIC DNA]</scope>
    <source>
        <strain evidence="8">NP_8</strain>
    </source>
</reference>
<keyword evidence="3" id="KW-0460">Magnesium</keyword>
<evidence type="ECO:0000256" key="2">
    <source>
        <dbReference type="ARBA" id="ARBA00022723"/>
    </source>
</evidence>
<dbReference type="UniPathway" id="UPA01057">
    <property type="reaction ID" value="UER00165"/>
</dbReference>
<dbReference type="InterPro" id="IPR010197">
    <property type="entry name" value="OSBS/NAAAR"/>
</dbReference>
<keyword evidence="2" id="KW-0479">Metal-binding</keyword>
<dbReference type="SFLD" id="SFLDF00009">
    <property type="entry name" value="o-succinylbenzoate_synthase"/>
    <property type="match status" value="1"/>
</dbReference>
<dbReference type="Gene3D" id="3.30.390.10">
    <property type="entry name" value="Enolase-like, N-terminal domain"/>
    <property type="match status" value="1"/>
</dbReference>
<accession>A0A537J2D0</accession>
<dbReference type="Proteomes" id="UP000318834">
    <property type="component" value="Unassembled WGS sequence"/>
</dbReference>
<evidence type="ECO:0000256" key="1">
    <source>
        <dbReference type="ARBA" id="ARBA00001968"/>
    </source>
</evidence>
<comment type="caution">
    <text evidence="8">The sequence shown here is derived from an EMBL/GenBank/DDBJ whole genome shotgun (WGS) entry which is preliminary data.</text>
</comment>
<gene>
    <name evidence="8" type="primary">menC</name>
    <name evidence="8" type="ORF">E6H05_00735</name>
</gene>
<dbReference type="InterPro" id="IPR036849">
    <property type="entry name" value="Enolase-like_C_sf"/>
</dbReference>
<organism evidence="8 9">
    <name type="scientific">Candidatus Segetimicrobium genomatis</name>
    <dbReference type="NCBI Taxonomy" id="2569760"/>
    <lineage>
        <taxon>Bacteria</taxon>
        <taxon>Bacillati</taxon>
        <taxon>Candidatus Sysuimicrobiota</taxon>
        <taxon>Candidatus Sysuimicrobiia</taxon>
        <taxon>Candidatus Sysuimicrobiales</taxon>
        <taxon>Candidatus Segetimicrobiaceae</taxon>
        <taxon>Candidatus Segetimicrobium</taxon>
    </lineage>
</organism>
<dbReference type="SUPFAM" id="SSF51604">
    <property type="entry name" value="Enolase C-terminal domain-like"/>
    <property type="match status" value="1"/>
</dbReference>
<dbReference type="SFLD" id="SFLDS00001">
    <property type="entry name" value="Enolase"/>
    <property type="match status" value="1"/>
</dbReference>
<dbReference type="EC" id="4.2.1.113" evidence="5 6"/>
<dbReference type="SMART" id="SM00922">
    <property type="entry name" value="MR_MLE"/>
    <property type="match status" value="1"/>
</dbReference>
<dbReference type="GO" id="GO:0046872">
    <property type="term" value="F:metal ion binding"/>
    <property type="evidence" value="ECO:0007669"/>
    <property type="project" value="UniProtKB-KW"/>
</dbReference>
<dbReference type="Pfam" id="PF02746">
    <property type="entry name" value="MR_MLE_N"/>
    <property type="match status" value="1"/>
</dbReference>
<dbReference type="NCBIfam" id="TIGR01928">
    <property type="entry name" value="menC_lowGC_arch"/>
    <property type="match status" value="1"/>
</dbReference>
<evidence type="ECO:0000313" key="8">
    <source>
        <dbReference type="EMBL" id="TMI77196.1"/>
    </source>
</evidence>
<sequence length="369" mass="40787">MKIAWAEVRQVELPLVFPFETSFGRQDTHSCLLIRLGTDGLEGWGEVPVETAPLYNEETTGTAWHILERFILPLLLGREIAHPQDFPPLVRHLRRHHMAKAGVEAALWDLYSQQREIPLAKALGGTRQAIEAGVSLGIEPSVDALLARVTDFLRRGYLRIKIKIKPGWDVQVVREVRRAFGAIRLQVDANSAFTLEQADVFRAMDEYDLLLIEQPLGEDDIVDHAALQAQLRTPICLDESIVSPDDARKAIQLGSCRVINIKAARLSGLSAAVATHDLCQQRGIPVWCGGLLETGVGRAANLALASLPNFRLPGDVSASDRYYHEDLIDPPVTLNRDGTITVPASPGLGFRVALDRVEKHTVRKATFKS</sequence>
<evidence type="ECO:0000256" key="3">
    <source>
        <dbReference type="ARBA" id="ARBA00022842"/>
    </source>
</evidence>
<name>A0A537J2D0_9BACT</name>
<feature type="domain" description="Mandelate racemase/muconate lactonizing enzyme C-terminal" evidence="7">
    <location>
        <begin position="142"/>
        <end position="234"/>
    </location>
</feature>
<dbReference type="InterPro" id="IPR029065">
    <property type="entry name" value="Enolase_C-like"/>
</dbReference>
<keyword evidence="4 8" id="KW-0456">Lyase</keyword>
<dbReference type="AlphaFoldDB" id="A0A537J2D0"/>
<evidence type="ECO:0000256" key="5">
    <source>
        <dbReference type="ARBA" id="ARBA00029491"/>
    </source>
</evidence>
<dbReference type="GO" id="GO:0016854">
    <property type="term" value="F:racemase and epimerase activity"/>
    <property type="evidence" value="ECO:0007669"/>
    <property type="project" value="UniProtKB-ARBA"/>
</dbReference>
<proteinExistence type="predicted"/>
<evidence type="ECO:0000256" key="6">
    <source>
        <dbReference type="NCBIfam" id="TIGR01928"/>
    </source>
</evidence>
<dbReference type="SFLD" id="SFLDG00180">
    <property type="entry name" value="muconate_cycloisomerase"/>
    <property type="match status" value="1"/>
</dbReference>
<dbReference type="SUPFAM" id="SSF54826">
    <property type="entry name" value="Enolase N-terminal domain-like"/>
    <property type="match status" value="1"/>
</dbReference>
<evidence type="ECO:0000313" key="9">
    <source>
        <dbReference type="Proteomes" id="UP000318834"/>
    </source>
</evidence>
<dbReference type="PANTHER" id="PTHR48073">
    <property type="entry name" value="O-SUCCINYLBENZOATE SYNTHASE-RELATED"/>
    <property type="match status" value="1"/>
</dbReference>
<dbReference type="GO" id="GO:0043748">
    <property type="term" value="F:O-succinylbenzoate synthase activity"/>
    <property type="evidence" value="ECO:0007669"/>
    <property type="project" value="UniProtKB-EC"/>
</dbReference>
<protein>
    <recommendedName>
        <fullName evidence="5 6">o-succinylbenzoate synthase</fullName>
        <ecNumber evidence="5 6">4.2.1.113</ecNumber>
    </recommendedName>
</protein>
<evidence type="ECO:0000256" key="4">
    <source>
        <dbReference type="ARBA" id="ARBA00023239"/>
    </source>
</evidence>
<dbReference type="PANTHER" id="PTHR48073:SF5">
    <property type="entry name" value="O-SUCCINYLBENZOATE SYNTHASE"/>
    <property type="match status" value="1"/>
</dbReference>
<dbReference type="UniPathway" id="UPA00079"/>
<dbReference type="InterPro" id="IPR013341">
    <property type="entry name" value="Mandelate_racemase_N_dom"/>
</dbReference>